<accession>A0A4P2VCM1</accession>
<dbReference type="Pfam" id="PF01998">
    <property type="entry name" value="DUF131"/>
    <property type="match status" value="1"/>
</dbReference>
<dbReference type="KEGG" id="ccai:NAS2_0478"/>
<reference evidence="2 3" key="1">
    <citation type="journal article" date="2019" name="ISME J.">
        <title>Isolation and characterization of a thermophilic sulfur- and iron-reducing thaumarchaeote from a terrestrial acidic hot spring.</title>
        <authorList>
            <person name="Kato S."/>
            <person name="Itoh T."/>
            <person name="Yuki M."/>
            <person name="Nagamori M."/>
            <person name="Ohnishi M."/>
            <person name="Uematsu K."/>
            <person name="Suzuki K."/>
            <person name="Takashina T."/>
            <person name="Ohkuma M."/>
        </authorList>
    </citation>
    <scope>NUCLEOTIDE SEQUENCE [LARGE SCALE GENOMIC DNA]</scope>
    <source>
        <strain evidence="2 3">NAS-02</strain>
    </source>
</reference>
<proteinExistence type="predicted"/>
<dbReference type="Proteomes" id="UP000509448">
    <property type="component" value="Chromosome"/>
</dbReference>
<dbReference type="EMBL" id="AP018732">
    <property type="protein sequence ID" value="BBE41867.1"/>
    <property type="molecule type" value="Genomic_DNA"/>
</dbReference>
<evidence type="ECO:0000313" key="3">
    <source>
        <dbReference type="Proteomes" id="UP000509448"/>
    </source>
</evidence>
<dbReference type="GeneID" id="55584296"/>
<dbReference type="RefSeq" id="WP_174448161.1">
    <property type="nucleotide sequence ID" value="NZ_AP018732.1"/>
</dbReference>
<feature type="transmembrane region" description="Helical" evidence="1">
    <location>
        <begin position="54"/>
        <end position="72"/>
    </location>
</feature>
<sequence length="77" mass="7810">MSPGYLVEVGVLLMLIGFALMAIGALRAAGDKSRGAVVVVVGPIPIAIGNDRKLLALAMALALAALLAFIVLEGVRP</sequence>
<organism evidence="2 3">
    <name type="scientific">Conexivisphaera calida</name>
    <dbReference type="NCBI Taxonomy" id="1874277"/>
    <lineage>
        <taxon>Archaea</taxon>
        <taxon>Nitrososphaerota</taxon>
        <taxon>Conexivisphaeria</taxon>
        <taxon>Conexivisphaerales</taxon>
        <taxon>Conexivisphaeraceae</taxon>
        <taxon>Conexivisphaera</taxon>
    </lineage>
</organism>
<keyword evidence="3" id="KW-1185">Reference proteome</keyword>
<dbReference type="AlphaFoldDB" id="A0A4P2VCM1"/>
<evidence type="ECO:0000256" key="1">
    <source>
        <dbReference type="SAM" id="Phobius"/>
    </source>
</evidence>
<feature type="transmembrane region" description="Helical" evidence="1">
    <location>
        <begin position="6"/>
        <end position="26"/>
    </location>
</feature>
<dbReference type="NCBIfam" id="TIGR00304">
    <property type="entry name" value="TIGR00304 family membrane protein"/>
    <property type="match status" value="1"/>
</dbReference>
<gene>
    <name evidence="2" type="ORF">NAS2_0478</name>
</gene>
<evidence type="ECO:0000313" key="2">
    <source>
        <dbReference type="EMBL" id="BBE41867.1"/>
    </source>
</evidence>
<protein>
    <recommendedName>
        <fullName evidence="4">DUF131 domain-containing protein</fullName>
    </recommendedName>
</protein>
<dbReference type="InterPro" id="IPR002849">
    <property type="entry name" value="DUF131"/>
</dbReference>
<keyword evidence="1" id="KW-1133">Transmembrane helix</keyword>
<keyword evidence="1" id="KW-0472">Membrane</keyword>
<evidence type="ECO:0008006" key="4">
    <source>
        <dbReference type="Google" id="ProtNLM"/>
    </source>
</evidence>
<name>A0A4P2VCM1_9ARCH</name>
<keyword evidence="1" id="KW-0812">Transmembrane</keyword>